<organism evidence="11 13">
    <name type="scientific">Manduca sexta</name>
    <name type="common">Tobacco hawkmoth</name>
    <name type="synonym">Tobacco hornworm</name>
    <dbReference type="NCBI Taxonomy" id="7130"/>
    <lineage>
        <taxon>Eukaryota</taxon>
        <taxon>Metazoa</taxon>
        <taxon>Ecdysozoa</taxon>
        <taxon>Arthropoda</taxon>
        <taxon>Hexapoda</taxon>
        <taxon>Insecta</taxon>
        <taxon>Pterygota</taxon>
        <taxon>Neoptera</taxon>
        <taxon>Endopterygota</taxon>
        <taxon>Lepidoptera</taxon>
        <taxon>Glossata</taxon>
        <taxon>Ditrysia</taxon>
        <taxon>Bombycoidea</taxon>
        <taxon>Sphingidae</taxon>
        <taxon>Sphinginae</taxon>
        <taxon>Sphingini</taxon>
        <taxon>Manduca</taxon>
    </lineage>
</organism>
<evidence type="ECO:0000259" key="10">
    <source>
        <dbReference type="Pfam" id="PF04083"/>
    </source>
</evidence>
<dbReference type="AlphaFoldDB" id="A0A922CW30"/>
<feature type="signal peptide" evidence="9">
    <location>
        <begin position="1"/>
        <end position="20"/>
    </location>
</feature>
<dbReference type="PIRSF" id="PIRSF000862">
    <property type="entry name" value="Steryl_ester_lip"/>
    <property type="match status" value="1"/>
</dbReference>
<keyword evidence="2 9" id="KW-0732">Signal</keyword>
<dbReference type="Pfam" id="PF04083">
    <property type="entry name" value="Abhydro_lipase"/>
    <property type="match status" value="1"/>
</dbReference>
<dbReference type="GO" id="GO:0016788">
    <property type="term" value="F:hydrolase activity, acting on ester bonds"/>
    <property type="evidence" value="ECO:0007669"/>
    <property type="project" value="InterPro"/>
</dbReference>
<evidence type="ECO:0000256" key="8">
    <source>
        <dbReference type="PIRSR" id="PIRSR000862-1"/>
    </source>
</evidence>
<keyword evidence="5" id="KW-0443">Lipid metabolism</keyword>
<comment type="similarity">
    <text evidence="1 7">Belongs to the AB hydrolase superfamily. Lipase family.</text>
</comment>
<feature type="domain" description="Partial AB-hydrolase lipase" evidence="10">
    <location>
        <begin position="70"/>
        <end position="121"/>
    </location>
</feature>
<dbReference type="InterPro" id="IPR029058">
    <property type="entry name" value="AB_hydrolase_fold"/>
</dbReference>
<protein>
    <recommendedName>
        <fullName evidence="7">Lipase</fullName>
    </recommendedName>
</protein>
<evidence type="ECO:0000256" key="3">
    <source>
        <dbReference type="ARBA" id="ARBA00022801"/>
    </source>
</evidence>
<dbReference type="OrthoDB" id="9974421at2759"/>
<evidence type="ECO:0000256" key="4">
    <source>
        <dbReference type="ARBA" id="ARBA00022963"/>
    </source>
</evidence>
<dbReference type="Proteomes" id="UP000791440">
    <property type="component" value="Unassembled WGS sequence"/>
</dbReference>
<reference evidence="11" key="1">
    <citation type="journal article" date="2016" name="Insect Biochem. Mol. Biol.">
        <title>Multifaceted biological insights from a draft genome sequence of the tobacco hornworm moth, Manduca sexta.</title>
        <authorList>
            <person name="Kanost M.R."/>
            <person name="Arrese E.L."/>
            <person name="Cao X."/>
            <person name="Chen Y.R."/>
            <person name="Chellapilla S."/>
            <person name="Goldsmith M.R."/>
            <person name="Grosse-Wilde E."/>
            <person name="Heckel D.G."/>
            <person name="Herndon N."/>
            <person name="Jiang H."/>
            <person name="Papanicolaou A."/>
            <person name="Qu J."/>
            <person name="Soulages J.L."/>
            <person name="Vogel H."/>
            <person name="Walters J."/>
            <person name="Waterhouse R.M."/>
            <person name="Ahn S.J."/>
            <person name="Almeida F.C."/>
            <person name="An C."/>
            <person name="Aqrawi P."/>
            <person name="Bretschneider A."/>
            <person name="Bryant W.B."/>
            <person name="Bucks S."/>
            <person name="Chao H."/>
            <person name="Chevignon G."/>
            <person name="Christen J.M."/>
            <person name="Clarke D.F."/>
            <person name="Dittmer N.T."/>
            <person name="Ferguson L.C.F."/>
            <person name="Garavelou S."/>
            <person name="Gordon K.H.J."/>
            <person name="Gunaratna R.T."/>
            <person name="Han Y."/>
            <person name="Hauser F."/>
            <person name="He Y."/>
            <person name="Heidel-Fischer H."/>
            <person name="Hirsh A."/>
            <person name="Hu Y."/>
            <person name="Jiang H."/>
            <person name="Kalra D."/>
            <person name="Klinner C."/>
            <person name="Konig C."/>
            <person name="Kovar C."/>
            <person name="Kroll A.R."/>
            <person name="Kuwar S.S."/>
            <person name="Lee S.L."/>
            <person name="Lehman R."/>
            <person name="Li K."/>
            <person name="Li Z."/>
            <person name="Liang H."/>
            <person name="Lovelace S."/>
            <person name="Lu Z."/>
            <person name="Mansfield J.H."/>
            <person name="McCulloch K.J."/>
            <person name="Mathew T."/>
            <person name="Morton B."/>
            <person name="Muzny D.M."/>
            <person name="Neunemann D."/>
            <person name="Ongeri F."/>
            <person name="Pauchet Y."/>
            <person name="Pu L.L."/>
            <person name="Pyrousis I."/>
            <person name="Rao X.J."/>
            <person name="Redding A."/>
            <person name="Roesel C."/>
            <person name="Sanchez-Gracia A."/>
            <person name="Schaack S."/>
            <person name="Shukla A."/>
            <person name="Tetreau G."/>
            <person name="Wang Y."/>
            <person name="Xiong G.H."/>
            <person name="Traut W."/>
            <person name="Walsh T.K."/>
            <person name="Worley K.C."/>
            <person name="Wu D."/>
            <person name="Wu W."/>
            <person name="Wu Y.Q."/>
            <person name="Zhang X."/>
            <person name="Zou Z."/>
            <person name="Zucker H."/>
            <person name="Briscoe A.D."/>
            <person name="Burmester T."/>
            <person name="Clem R.J."/>
            <person name="Feyereisen R."/>
            <person name="Grimmelikhuijzen C.J.P."/>
            <person name="Hamodrakas S.J."/>
            <person name="Hansson B.S."/>
            <person name="Huguet E."/>
            <person name="Jermiin L.S."/>
            <person name="Lan Q."/>
            <person name="Lehman H.K."/>
            <person name="Lorenzen M."/>
            <person name="Merzendorfer H."/>
            <person name="Michalopoulos I."/>
            <person name="Morton D.B."/>
            <person name="Muthukrishnan S."/>
            <person name="Oakeshott J.G."/>
            <person name="Palmer W."/>
            <person name="Park Y."/>
            <person name="Passarelli A.L."/>
            <person name="Rozas J."/>
            <person name="Schwartz L.M."/>
            <person name="Smith W."/>
            <person name="Southgate A."/>
            <person name="Vilcinskas A."/>
            <person name="Vogt R."/>
            <person name="Wang P."/>
            <person name="Werren J."/>
            <person name="Yu X.Q."/>
            <person name="Zhou J.J."/>
            <person name="Brown S.J."/>
            <person name="Scherer S.E."/>
            <person name="Richards S."/>
            <person name="Blissard G.W."/>
        </authorList>
    </citation>
    <scope>NUCLEOTIDE SEQUENCE</scope>
</reference>
<feature type="active site" description="Nucleophile" evidence="8">
    <location>
        <position position="199"/>
    </location>
</feature>
<dbReference type="PANTHER" id="PTHR11005">
    <property type="entry name" value="LYSOSOMAL ACID LIPASE-RELATED"/>
    <property type="match status" value="1"/>
</dbReference>
<dbReference type="SUPFAM" id="SSF53474">
    <property type="entry name" value="alpha/beta-Hydrolases"/>
    <property type="match status" value="1"/>
</dbReference>
<dbReference type="EMBL" id="ON929149">
    <property type="protein sequence ID" value="UXP71931.1"/>
    <property type="molecule type" value="mRNA"/>
</dbReference>
<dbReference type="InterPro" id="IPR025483">
    <property type="entry name" value="Lipase_euk"/>
</dbReference>
<reference evidence="11" key="2">
    <citation type="submission" date="2020-12" db="EMBL/GenBank/DDBJ databases">
        <authorList>
            <person name="Kanost M."/>
        </authorList>
    </citation>
    <scope>NUCLEOTIDE SEQUENCE</scope>
</reference>
<proteinExistence type="evidence at transcript level"/>
<name>A0A922CW30_MANSE</name>
<evidence type="ECO:0000256" key="5">
    <source>
        <dbReference type="ARBA" id="ARBA00023098"/>
    </source>
</evidence>
<keyword evidence="4 7" id="KW-0442">Lipid degradation</keyword>
<accession>A0A922CW30</accession>
<dbReference type="EMBL" id="JH668671">
    <property type="protein sequence ID" value="KAG6460444.1"/>
    <property type="molecule type" value="Genomic_DNA"/>
</dbReference>
<evidence type="ECO:0000256" key="9">
    <source>
        <dbReference type="SAM" id="SignalP"/>
    </source>
</evidence>
<dbReference type="Gene3D" id="3.40.50.1820">
    <property type="entry name" value="alpha/beta hydrolase"/>
    <property type="match status" value="1"/>
</dbReference>
<evidence type="ECO:0000313" key="13">
    <source>
        <dbReference type="Proteomes" id="UP000791440"/>
    </source>
</evidence>
<keyword evidence="13" id="KW-1185">Reference proteome</keyword>
<evidence type="ECO:0000256" key="6">
    <source>
        <dbReference type="ARBA" id="ARBA00023180"/>
    </source>
</evidence>
<evidence type="ECO:0000256" key="7">
    <source>
        <dbReference type="PIRNR" id="PIRNR000862"/>
    </source>
</evidence>
<keyword evidence="6" id="KW-0325">Glycoprotein</keyword>
<dbReference type="InterPro" id="IPR006693">
    <property type="entry name" value="AB_hydrolase_lipase"/>
</dbReference>
<evidence type="ECO:0000313" key="12">
    <source>
        <dbReference type="EMBL" id="UXP71931.1"/>
    </source>
</evidence>
<dbReference type="FunFam" id="3.40.50.1820:FF:000021">
    <property type="entry name" value="Lipase"/>
    <property type="match status" value="1"/>
</dbReference>
<feature type="chain" id="PRO_5038324672" description="Lipase" evidence="9">
    <location>
        <begin position="21"/>
        <end position="434"/>
    </location>
</feature>
<evidence type="ECO:0000313" key="11">
    <source>
        <dbReference type="EMBL" id="KAG6460444.1"/>
    </source>
</evidence>
<dbReference type="GO" id="GO:0016042">
    <property type="term" value="P:lipid catabolic process"/>
    <property type="evidence" value="ECO:0007669"/>
    <property type="project" value="UniProtKB-KW"/>
</dbReference>
<evidence type="ECO:0000256" key="1">
    <source>
        <dbReference type="ARBA" id="ARBA00010701"/>
    </source>
</evidence>
<feature type="active site" description="Charge relay system" evidence="8">
    <location>
        <position position="404"/>
    </location>
</feature>
<keyword evidence="3 7" id="KW-0378">Hydrolase</keyword>
<evidence type="ECO:0000256" key="2">
    <source>
        <dbReference type="ARBA" id="ARBA00022729"/>
    </source>
</evidence>
<feature type="active site" description="Charge relay system" evidence="8">
    <location>
        <position position="373"/>
    </location>
</feature>
<sequence>MRTLVLFSWLVTCGTLGVESINLTGITDINTLLNDIIGALDKSDFDISCTMNNLLNFTAINVNEDIHLNITQLITKYNYPVEEHHLTTKDGYILTIIRMPNSGPPVYLMHGLLSSADDFVTINLPNSIAYNLWLDGYDVWMGNARGNKYSRKHVTLDPDTDKEFWDFSWDEIGQIDLPTTIDYILEETGASQVIYAGHSQGTTAYFVMCSEKSEYNEKVALMISLSAVAYVSHMKSPLARLLAPISTEVELLSQLFGVNEVLPSNTFTNTFTTVLCSEPNLAYLVCSNIIYMLCGFDCEQTDLSALPVLYGHIPSGAATKQMLHYLQEIDSGKFRKYDYGILKNLEVYGTNAPPNYNLSKVTSPIAIFYGDNDWFSNFTDVKILINELPNVVDVYEVPFAKFNHMDFLYAKDLKTLVYSRMAKLIKTYSSNAKR</sequence>
<reference evidence="12" key="3">
    <citation type="journal article" date="2022" name="Insect Sci.">
        <title>Genome-wide identification, classification, and expression profiling of serine esterases and other esterase-related proteins in the tobacco hornworm, Manduca sexta.</title>
        <authorList>
            <person name="Miao Z."/>
            <person name="Xiong C."/>
            <person name="Cao X."/>
            <person name="Shan T."/>
            <person name="Jin Q."/>
            <person name="Jiang H."/>
        </authorList>
    </citation>
    <scope>NUCLEOTIDE SEQUENCE</scope>
    <source>
        <strain evidence="12">AL11</strain>
    </source>
</reference>
<gene>
    <name evidence="11" type="ORF">O3G_MSEX011982</name>
</gene>